<evidence type="ECO:0000256" key="2">
    <source>
        <dbReference type="ARBA" id="ARBA00007998"/>
    </source>
</evidence>
<dbReference type="RefSeq" id="WP_073030816.1">
    <property type="nucleotide sequence ID" value="NZ_FQXJ01000012.1"/>
</dbReference>
<keyword evidence="4" id="KW-0309">Germination</keyword>
<protein>
    <submittedName>
        <fullName evidence="9">Spore germination protein KB</fullName>
    </submittedName>
</protein>
<dbReference type="PANTHER" id="PTHR34975:SF2">
    <property type="entry name" value="SPORE GERMINATION PROTEIN A2"/>
    <property type="match status" value="1"/>
</dbReference>
<keyword evidence="3" id="KW-0813">Transport</keyword>
<comment type="similarity">
    <text evidence="2">Belongs to the amino acid-polyamine-organocation (APC) superfamily. Spore germination protein (SGP) (TC 2.A.3.9) family.</text>
</comment>
<evidence type="ECO:0000256" key="1">
    <source>
        <dbReference type="ARBA" id="ARBA00004141"/>
    </source>
</evidence>
<feature type="transmembrane region" description="Helical" evidence="8">
    <location>
        <begin position="218"/>
        <end position="240"/>
    </location>
</feature>
<keyword evidence="6 8" id="KW-1133">Transmembrane helix</keyword>
<dbReference type="OrthoDB" id="1675410at2"/>
<organism evidence="9 10">
    <name type="scientific">Desulfosporosinus lacus DSM 15449</name>
    <dbReference type="NCBI Taxonomy" id="1121420"/>
    <lineage>
        <taxon>Bacteria</taxon>
        <taxon>Bacillati</taxon>
        <taxon>Bacillota</taxon>
        <taxon>Clostridia</taxon>
        <taxon>Eubacteriales</taxon>
        <taxon>Desulfitobacteriaceae</taxon>
        <taxon>Desulfosporosinus</taxon>
    </lineage>
</organism>
<dbReference type="Pfam" id="PF03845">
    <property type="entry name" value="Spore_permease"/>
    <property type="match status" value="1"/>
</dbReference>
<keyword evidence="7 8" id="KW-0472">Membrane</keyword>
<dbReference type="PANTHER" id="PTHR34975">
    <property type="entry name" value="SPORE GERMINATION PROTEIN A2"/>
    <property type="match status" value="1"/>
</dbReference>
<evidence type="ECO:0000256" key="4">
    <source>
        <dbReference type="ARBA" id="ARBA00022544"/>
    </source>
</evidence>
<evidence type="ECO:0000256" key="5">
    <source>
        <dbReference type="ARBA" id="ARBA00022692"/>
    </source>
</evidence>
<feature type="transmembrane region" description="Helical" evidence="8">
    <location>
        <begin position="272"/>
        <end position="294"/>
    </location>
</feature>
<dbReference type="AlphaFoldDB" id="A0A1M5ZIP2"/>
<proteinExistence type="inferred from homology"/>
<evidence type="ECO:0000256" key="6">
    <source>
        <dbReference type="ARBA" id="ARBA00022989"/>
    </source>
</evidence>
<dbReference type="EMBL" id="FQXJ01000012">
    <property type="protein sequence ID" value="SHI24082.1"/>
    <property type="molecule type" value="Genomic_DNA"/>
</dbReference>
<feature type="transmembrane region" description="Helical" evidence="8">
    <location>
        <begin position="39"/>
        <end position="61"/>
    </location>
</feature>
<feature type="transmembrane region" description="Helical" evidence="8">
    <location>
        <begin position="187"/>
        <end position="206"/>
    </location>
</feature>
<evidence type="ECO:0000256" key="8">
    <source>
        <dbReference type="SAM" id="Phobius"/>
    </source>
</evidence>
<feature type="transmembrane region" description="Helical" evidence="8">
    <location>
        <begin position="12"/>
        <end position="33"/>
    </location>
</feature>
<evidence type="ECO:0000256" key="3">
    <source>
        <dbReference type="ARBA" id="ARBA00022448"/>
    </source>
</evidence>
<comment type="subcellular location">
    <subcellularLocation>
        <location evidence="1">Membrane</location>
        <topology evidence="1">Multi-pass membrane protein</topology>
    </subcellularLocation>
</comment>
<dbReference type="NCBIfam" id="TIGR00912">
    <property type="entry name" value="2A0309"/>
    <property type="match status" value="1"/>
</dbReference>
<dbReference type="Proteomes" id="UP000183954">
    <property type="component" value="Unassembled WGS sequence"/>
</dbReference>
<feature type="transmembrane region" description="Helical" evidence="8">
    <location>
        <begin position="306"/>
        <end position="323"/>
    </location>
</feature>
<dbReference type="Gene3D" id="1.20.1740.10">
    <property type="entry name" value="Amino acid/polyamine transporter I"/>
    <property type="match status" value="1"/>
</dbReference>
<dbReference type="GO" id="GO:0016020">
    <property type="term" value="C:membrane"/>
    <property type="evidence" value="ECO:0007669"/>
    <property type="project" value="UniProtKB-SubCell"/>
</dbReference>
<feature type="transmembrane region" description="Helical" evidence="8">
    <location>
        <begin position="148"/>
        <end position="167"/>
    </location>
</feature>
<keyword evidence="10" id="KW-1185">Reference proteome</keyword>
<name>A0A1M5ZIP2_9FIRM</name>
<feature type="transmembrane region" description="Helical" evidence="8">
    <location>
        <begin position="81"/>
        <end position="102"/>
    </location>
</feature>
<evidence type="ECO:0000313" key="10">
    <source>
        <dbReference type="Proteomes" id="UP000183954"/>
    </source>
</evidence>
<accession>A0A1M5ZIP2</accession>
<dbReference type="GO" id="GO:0009847">
    <property type="term" value="P:spore germination"/>
    <property type="evidence" value="ECO:0007669"/>
    <property type="project" value="InterPro"/>
</dbReference>
<dbReference type="STRING" id="1121420.SAMN02746098_03305"/>
<evidence type="ECO:0000256" key="7">
    <source>
        <dbReference type="ARBA" id="ARBA00023136"/>
    </source>
</evidence>
<evidence type="ECO:0000313" key="9">
    <source>
        <dbReference type="EMBL" id="SHI24082.1"/>
    </source>
</evidence>
<feature type="transmembrane region" description="Helical" evidence="8">
    <location>
        <begin position="122"/>
        <end position="141"/>
    </location>
</feature>
<reference evidence="10" key="1">
    <citation type="submission" date="2016-11" db="EMBL/GenBank/DDBJ databases">
        <authorList>
            <person name="Varghese N."/>
            <person name="Submissions S."/>
        </authorList>
    </citation>
    <scope>NUCLEOTIDE SEQUENCE [LARGE SCALE GENOMIC DNA]</scope>
    <source>
        <strain evidence="10">DSM 15449</strain>
    </source>
</reference>
<sequence length="364" mass="41257">MLENGKISTRQFTLMLFSLLLSTIMFGLPRILIEQSRQDVWQVMLITFVIDAALAIIYFILGMRYPRQTMIQYSETILGPWLGKISGLLFVLFFGYMTLIVLKTVSKFIDTVLLTGTPELAINFILLLITLYAVNAGLEVVARLSEIIAPLMIIALLIILTFSVNRVELGNLRPVFQHNVWELLKLSLLPISLYGVCITMGVFIPYHNNPKESLKAKWIAIGSGTILSIMTLMSLITIFGTSYSSQQVYPVFRLAQIIKVGDFFERIETVVIIFQIAGAFVSMVILYYSSVLGLAQIFKIQRYQTLTPYFGVIMLILSVFVFSNITEINQFTETIFPFLAIFIEVFLIIMLLIVSLIRHGIKKT</sequence>
<feature type="transmembrane region" description="Helical" evidence="8">
    <location>
        <begin position="335"/>
        <end position="357"/>
    </location>
</feature>
<keyword evidence="5 8" id="KW-0812">Transmembrane</keyword>
<gene>
    <name evidence="9" type="ORF">SAMN02746098_03305</name>
</gene>
<dbReference type="InterPro" id="IPR004761">
    <property type="entry name" value="Spore_GerAB"/>
</dbReference>